<protein>
    <recommendedName>
        <fullName evidence="12">DNA 3'-5' helicase</fullName>
        <ecNumber evidence="12">5.6.2.4</ecNumber>
    </recommendedName>
</protein>
<evidence type="ECO:0000256" key="4">
    <source>
        <dbReference type="ARBA" id="ARBA00022801"/>
    </source>
</evidence>
<name>A0A229NVI8_9BACL</name>
<evidence type="ECO:0000256" key="2">
    <source>
        <dbReference type="ARBA" id="ARBA00022741"/>
    </source>
</evidence>
<dbReference type="SUPFAM" id="SSF52540">
    <property type="entry name" value="P-loop containing nucleoside triphosphate hydrolases"/>
    <property type="match status" value="1"/>
</dbReference>
<dbReference type="Pfam" id="PF00580">
    <property type="entry name" value="UvrD-helicase"/>
    <property type="match status" value="1"/>
</dbReference>
<evidence type="ECO:0000259" key="16">
    <source>
        <dbReference type="PROSITE" id="PS51217"/>
    </source>
</evidence>
<evidence type="ECO:0000256" key="14">
    <source>
        <dbReference type="PROSITE-ProRule" id="PRU00560"/>
    </source>
</evidence>
<comment type="catalytic activity">
    <reaction evidence="13">
        <text>ATP + H2O = ADP + phosphate + H(+)</text>
        <dbReference type="Rhea" id="RHEA:13065"/>
        <dbReference type="ChEBI" id="CHEBI:15377"/>
        <dbReference type="ChEBI" id="CHEBI:15378"/>
        <dbReference type="ChEBI" id="CHEBI:30616"/>
        <dbReference type="ChEBI" id="CHEBI:43474"/>
        <dbReference type="ChEBI" id="CHEBI:456216"/>
        <dbReference type="EC" id="5.6.2.4"/>
    </reaction>
</comment>
<dbReference type="Proteomes" id="UP000215145">
    <property type="component" value="Unassembled WGS sequence"/>
</dbReference>
<dbReference type="GO" id="GO:0043138">
    <property type="term" value="F:3'-5' DNA helicase activity"/>
    <property type="evidence" value="ECO:0007669"/>
    <property type="project" value="UniProtKB-EC"/>
</dbReference>
<evidence type="ECO:0000256" key="7">
    <source>
        <dbReference type="ARBA" id="ARBA00022840"/>
    </source>
</evidence>
<dbReference type="PROSITE" id="PS51198">
    <property type="entry name" value="UVRD_HELICASE_ATP_BIND"/>
    <property type="match status" value="1"/>
</dbReference>
<dbReference type="RefSeq" id="WP_089524727.1">
    <property type="nucleotide sequence ID" value="NZ_NMUQ01000002.1"/>
</dbReference>
<dbReference type="PROSITE" id="PS51217">
    <property type="entry name" value="UVRD_HELICASE_CTER"/>
    <property type="match status" value="1"/>
</dbReference>
<dbReference type="InterPro" id="IPR000212">
    <property type="entry name" value="DNA_helicase_UvrD/REP"/>
</dbReference>
<keyword evidence="18" id="KW-1185">Reference proteome</keyword>
<dbReference type="Pfam" id="PF12705">
    <property type="entry name" value="PDDEXK_1"/>
    <property type="match status" value="1"/>
</dbReference>
<keyword evidence="6" id="KW-0269">Exonuclease</keyword>
<feature type="domain" description="UvrD-like helicase C-terminal" evidence="16">
    <location>
        <begin position="507"/>
        <end position="789"/>
    </location>
</feature>
<dbReference type="SUPFAM" id="SSF52980">
    <property type="entry name" value="Restriction endonuclease-like"/>
    <property type="match status" value="1"/>
</dbReference>
<comment type="caution">
    <text evidence="17">The sequence shown here is derived from an EMBL/GenBank/DDBJ whole genome shotgun (WGS) entry which is preliminary data.</text>
</comment>
<evidence type="ECO:0000256" key="6">
    <source>
        <dbReference type="ARBA" id="ARBA00022839"/>
    </source>
</evidence>
<evidence type="ECO:0000256" key="8">
    <source>
        <dbReference type="ARBA" id="ARBA00023125"/>
    </source>
</evidence>
<keyword evidence="5 14" id="KW-0347">Helicase</keyword>
<dbReference type="Pfam" id="PF13361">
    <property type="entry name" value="UvrD_C"/>
    <property type="match status" value="1"/>
</dbReference>
<dbReference type="GO" id="GO:0003677">
    <property type="term" value="F:DNA binding"/>
    <property type="evidence" value="ECO:0007669"/>
    <property type="project" value="UniProtKB-KW"/>
</dbReference>
<keyword evidence="3" id="KW-0227">DNA damage</keyword>
<dbReference type="Gene3D" id="3.40.50.300">
    <property type="entry name" value="P-loop containing nucleotide triphosphate hydrolases"/>
    <property type="match status" value="4"/>
</dbReference>
<feature type="binding site" evidence="14">
    <location>
        <begin position="23"/>
        <end position="30"/>
    </location>
    <ligand>
        <name>ATP</name>
        <dbReference type="ChEBI" id="CHEBI:30616"/>
    </ligand>
</feature>
<evidence type="ECO:0000256" key="13">
    <source>
        <dbReference type="ARBA" id="ARBA00048988"/>
    </source>
</evidence>
<dbReference type="Gene3D" id="3.90.320.10">
    <property type="match status" value="1"/>
</dbReference>
<dbReference type="EC" id="5.6.2.4" evidence="12"/>
<dbReference type="OrthoDB" id="9810135at2"/>
<dbReference type="GO" id="GO:0004527">
    <property type="term" value="F:exonuclease activity"/>
    <property type="evidence" value="ECO:0007669"/>
    <property type="project" value="UniProtKB-KW"/>
</dbReference>
<keyword evidence="9" id="KW-0234">DNA repair</keyword>
<keyword evidence="4 14" id="KW-0378">Hydrolase</keyword>
<proteinExistence type="predicted"/>
<keyword evidence="1" id="KW-0540">Nuclease</keyword>
<dbReference type="PANTHER" id="PTHR11070:SF23">
    <property type="entry name" value="RECBCD ENZYME SUBUNIT RECB"/>
    <property type="match status" value="1"/>
</dbReference>
<dbReference type="EMBL" id="NMUQ01000002">
    <property type="protein sequence ID" value="OXM13902.1"/>
    <property type="molecule type" value="Genomic_DNA"/>
</dbReference>
<evidence type="ECO:0000256" key="3">
    <source>
        <dbReference type="ARBA" id="ARBA00022763"/>
    </source>
</evidence>
<dbReference type="InterPro" id="IPR038726">
    <property type="entry name" value="PDDEXK_AddAB-type"/>
</dbReference>
<evidence type="ECO:0000256" key="12">
    <source>
        <dbReference type="ARBA" id="ARBA00034808"/>
    </source>
</evidence>
<evidence type="ECO:0000256" key="9">
    <source>
        <dbReference type="ARBA" id="ARBA00023204"/>
    </source>
</evidence>
<dbReference type="GO" id="GO:0000725">
    <property type="term" value="P:recombinational repair"/>
    <property type="evidence" value="ECO:0007669"/>
    <property type="project" value="TreeGrafter"/>
</dbReference>
<evidence type="ECO:0000313" key="18">
    <source>
        <dbReference type="Proteomes" id="UP000215145"/>
    </source>
</evidence>
<evidence type="ECO:0000259" key="15">
    <source>
        <dbReference type="PROSITE" id="PS51198"/>
    </source>
</evidence>
<dbReference type="InterPro" id="IPR014017">
    <property type="entry name" value="DNA_helicase_UvrD-like_C"/>
</dbReference>
<dbReference type="InterPro" id="IPR027417">
    <property type="entry name" value="P-loop_NTPase"/>
</dbReference>
<keyword evidence="10" id="KW-0413">Isomerase</keyword>
<keyword evidence="2 14" id="KW-0547">Nucleotide-binding</keyword>
<evidence type="ECO:0000256" key="5">
    <source>
        <dbReference type="ARBA" id="ARBA00022806"/>
    </source>
</evidence>
<keyword evidence="8" id="KW-0238">DNA-binding</keyword>
<evidence type="ECO:0000313" key="17">
    <source>
        <dbReference type="EMBL" id="OXM13902.1"/>
    </source>
</evidence>
<evidence type="ECO:0000256" key="1">
    <source>
        <dbReference type="ARBA" id="ARBA00022722"/>
    </source>
</evidence>
<feature type="domain" description="UvrD-like helicase ATP-binding" evidence="15">
    <location>
        <begin position="2"/>
        <end position="483"/>
    </location>
</feature>
<comment type="catalytic activity">
    <reaction evidence="11">
        <text>Couples ATP hydrolysis with the unwinding of duplex DNA by translocating in the 3'-5' direction.</text>
        <dbReference type="EC" id="5.6.2.4"/>
    </reaction>
</comment>
<evidence type="ECO:0000256" key="10">
    <source>
        <dbReference type="ARBA" id="ARBA00023235"/>
    </source>
</evidence>
<reference evidence="17 18" key="1">
    <citation type="submission" date="2017-07" db="EMBL/GenBank/DDBJ databases">
        <title>Paenibacillus herberti R33 genome sequencing and assembly.</title>
        <authorList>
            <person name="Su W."/>
        </authorList>
    </citation>
    <scope>NUCLEOTIDE SEQUENCE [LARGE SCALE GENOMIC DNA]</scope>
    <source>
        <strain evidence="17 18">R33</strain>
    </source>
</reference>
<accession>A0A229NVI8</accession>
<gene>
    <name evidence="17" type="ORF">CGZ75_12885</name>
</gene>
<dbReference type="InterPro" id="IPR011335">
    <property type="entry name" value="Restrct_endonuc-II-like"/>
</dbReference>
<sequence length="1168" mass="130549">MLDDALARERIVRDLDTTFLIEAGAGSGKTTSLIGRMLALIETGSARASEIAAITFTRKAAGELKTHFRLELERRIRSASLEPGEPLARLQQALREADRCTVATIHSFCGQLLRERPIEAGLDPQFRELDDDEAEAFLHAAWDDYLLQRTTSGGGERAAATAITAAAAAAVAEQQARKAAEPVAAVAQQQAEDAAEPVSASTPSLAELELLGIHVEDLRQVYLRACQYRDVTVVTTLTPRPDFDLIRLSLPPMLEEATPYIPSQKSDKGWDALQELVRDGRNLIRLHGLHDDLRVLELAKRFEKKLNVTQVRWTDKEKAREFRDRFQHWQITVLQPFMSSWREHIYPLALRFVLPAVEHAARLRGERGLLDFQDLLMRAAALLREHAEVRAFFSERYTRLFVDEFQDTDPIQAELMFLLTGADPEESDWRRAVPKPGSLFVVGDPKQSIYRFRRADISIYNGVKARIAVCGEVLQLGSNFRSVQAIGQFVNYEFNSRFPRTETEQQAAFVKMATTAPDPSDRKRALHGVHTITISKLPGGKEAIAQEDAERVAKYIAWACQGNLLIQERGQGGLTLRNAEPGDFLILLKRREFIQLYAENLELYGVPSVTSGSAARFEELGALALLAQSLNDPDDRIALLAVLKGMLFSASDNALYHYKMEGFPLTYRYLPERSEVSEIAMPTYVALERLAAYASEVRGNTPALSVLLRIMEELGLLPLAAVRTSGSMRAGTIVKLLHQLQEDPLVCGSWSELSGWLTAMSSANGTECGELFAGRRSAVQVMNLHKAKGLEAPVVLLACPAGEFDHDASEHVDRVSGEEAKGYFTITRRVGYQDEMIAHPPGWTELAERERLFLNAEKERLLYVAVTRPKQLLIVSRYPDRPAIDPWSPLKSSLVDARELHIPELEPAAPEQYNAWHDQAAEDRAAQQLLTRLARPTYRTASVTELAKSNQAQPPRPAEGRGMAFGSTVHRCIELLGQGQPLAQLEPRIRLIAEEEGMAARFLPDVRLMLEQVLAHPLWQRALAARRRVHELTLRTVRSAEQMEDDAAARTAAVLTNAEEQPSLAGSALEAPSVPRFFASSPPPETLHLKGVIDFLFEEGDGWIIVDFKTDIFEPGDEALFTVFYRPQVEAYRQELERSIGLKVKEMGLYFLHTNKYAALHEEDGYRT</sequence>
<dbReference type="InterPro" id="IPR014016">
    <property type="entry name" value="UvrD-like_ATP-bd"/>
</dbReference>
<keyword evidence="7 14" id="KW-0067">ATP-binding</keyword>
<evidence type="ECO:0000256" key="11">
    <source>
        <dbReference type="ARBA" id="ARBA00034617"/>
    </source>
</evidence>
<dbReference type="InterPro" id="IPR011604">
    <property type="entry name" value="PDDEXK-like_dom_sf"/>
</dbReference>
<dbReference type="AlphaFoldDB" id="A0A229NVI8"/>
<dbReference type="GO" id="GO:0005524">
    <property type="term" value="F:ATP binding"/>
    <property type="evidence" value="ECO:0007669"/>
    <property type="project" value="UniProtKB-UniRule"/>
</dbReference>
<organism evidence="17 18">
    <name type="scientific">Paenibacillus herberti</name>
    <dbReference type="NCBI Taxonomy" id="1619309"/>
    <lineage>
        <taxon>Bacteria</taxon>
        <taxon>Bacillati</taxon>
        <taxon>Bacillota</taxon>
        <taxon>Bacilli</taxon>
        <taxon>Bacillales</taxon>
        <taxon>Paenibacillaceae</taxon>
        <taxon>Paenibacillus</taxon>
    </lineage>
</organism>
<dbReference type="PANTHER" id="PTHR11070">
    <property type="entry name" value="UVRD / RECB / PCRA DNA HELICASE FAMILY MEMBER"/>
    <property type="match status" value="1"/>
</dbReference>
<dbReference type="GO" id="GO:0005829">
    <property type="term" value="C:cytosol"/>
    <property type="evidence" value="ECO:0007669"/>
    <property type="project" value="TreeGrafter"/>
</dbReference>
<dbReference type="GO" id="GO:0009338">
    <property type="term" value="C:exodeoxyribonuclease V complex"/>
    <property type="evidence" value="ECO:0007669"/>
    <property type="project" value="TreeGrafter"/>
</dbReference>